<dbReference type="Gene3D" id="2.40.160.50">
    <property type="entry name" value="membrane protein fhac: a member of the omp85/tpsb transporter family"/>
    <property type="match status" value="1"/>
</dbReference>
<comment type="caution">
    <text evidence="7">The sequence shown here is derived from an EMBL/GenBank/DDBJ whole genome shotgun (WGS) entry which is preliminary data.</text>
</comment>
<dbReference type="Proteomes" id="UP000290958">
    <property type="component" value="Unassembled WGS sequence"/>
</dbReference>
<keyword evidence="2" id="KW-0812">Transmembrane</keyword>
<accession>A0A4Q1KKH1</accession>
<dbReference type="InterPro" id="IPR013686">
    <property type="entry name" value="Polypept-transport_assoc_ShlB"/>
</dbReference>
<dbReference type="PANTHER" id="PTHR34597:SF6">
    <property type="entry name" value="BLR6126 PROTEIN"/>
    <property type="match status" value="1"/>
</dbReference>
<keyword evidence="1" id="KW-1134">Transmembrane beta strand</keyword>
<evidence type="ECO:0000256" key="4">
    <source>
        <dbReference type="SAM" id="SignalP"/>
    </source>
</evidence>
<dbReference type="RefSeq" id="WP_129403442.1">
    <property type="nucleotide sequence ID" value="NZ_SBKP01000003.1"/>
</dbReference>
<proteinExistence type="predicted"/>
<dbReference type="OrthoDB" id="7439045at2"/>
<feature type="domain" description="Polypeptide-transport-associated ShlB-type" evidence="6">
    <location>
        <begin position="58"/>
        <end position="135"/>
    </location>
</feature>
<dbReference type="GO" id="GO:0098046">
    <property type="term" value="C:type V protein secretion system complex"/>
    <property type="evidence" value="ECO:0007669"/>
    <property type="project" value="TreeGrafter"/>
</dbReference>
<dbReference type="AlphaFoldDB" id="A0A4Q1KKH1"/>
<dbReference type="InterPro" id="IPR051544">
    <property type="entry name" value="TPS_OM_transporter"/>
</dbReference>
<feature type="signal peptide" evidence="4">
    <location>
        <begin position="1"/>
        <end position="38"/>
    </location>
</feature>
<feature type="domain" description="Haemolysin activator HlyB C-terminal" evidence="5">
    <location>
        <begin position="198"/>
        <end position="505"/>
    </location>
</feature>
<evidence type="ECO:0000259" key="5">
    <source>
        <dbReference type="Pfam" id="PF03865"/>
    </source>
</evidence>
<reference evidence="8" key="1">
    <citation type="submission" date="2019-01" db="EMBL/GenBank/DDBJ databases">
        <title>Cytophagaceae bacterium strain CAR-16.</title>
        <authorList>
            <person name="Chen W.-M."/>
        </authorList>
    </citation>
    <scope>NUCLEOTIDE SEQUENCE [LARGE SCALE GENOMIC DNA]</scope>
    <source>
        <strain evidence="8">CHR27</strain>
    </source>
</reference>
<evidence type="ECO:0000313" key="8">
    <source>
        <dbReference type="Proteomes" id="UP000290958"/>
    </source>
</evidence>
<dbReference type="Pfam" id="PF08479">
    <property type="entry name" value="POTRA_2"/>
    <property type="match status" value="1"/>
</dbReference>
<gene>
    <name evidence="7" type="ORF">EQG66_05040</name>
</gene>
<keyword evidence="3" id="KW-0998">Cell outer membrane</keyword>
<dbReference type="Pfam" id="PF03865">
    <property type="entry name" value="ShlB"/>
    <property type="match status" value="1"/>
</dbReference>
<organism evidence="7 8">
    <name type="scientific">Sphingobium fluviale</name>
    <dbReference type="NCBI Taxonomy" id="2506423"/>
    <lineage>
        <taxon>Bacteria</taxon>
        <taxon>Pseudomonadati</taxon>
        <taxon>Pseudomonadota</taxon>
        <taxon>Alphaproteobacteria</taxon>
        <taxon>Sphingomonadales</taxon>
        <taxon>Sphingomonadaceae</taxon>
        <taxon>Sphingobium</taxon>
    </lineage>
</organism>
<evidence type="ECO:0000259" key="6">
    <source>
        <dbReference type="Pfam" id="PF08479"/>
    </source>
</evidence>
<evidence type="ECO:0000313" key="7">
    <source>
        <dbReference type="EMBL" id="RXR29905.1"/>
    </source>
</evidence>
<feature type="chain" id="PRO_5020820843" evidence="4">
    <location>
        <begin position="39"/>
        <end position="566"/>
    </location>
</feature>
<dbReference type="GO" id="GO:0046819">
    <property type="term" value="P:protein secretion by the type V secretion system"/>
    <property type="evidence" value="ECO:0007669"/>
    <property type="project" value="TreeGrafter"/>
</dbReference>
<sequence>MGFGRVQAGRPAVTGRAKIFCAAMYACAAFSAAQKVQAQESTPAPQAQPQVRAAPDTFFIAAFDVLGAKSLDQSVIEQVIYDHLGPDRTTADVEAARKALQDAYAERGFESVQVDVLPQPEEQFAQGIIAIQVTEAPVGTVAVTGAKHHSMTLVRKQIPSLAEGKPLNVKQLQTELASANQFPDRTINPSFKAGATPGTIDVDLDVEDSLPLHGSIELNNDNSPSTRPLRLNASLRYTNMWGLGHTVSGSYITAPQDRKQSEVFSGSYTAPLLGSRWTLLLYGYKSNSNVAAQGGVSVLGNGYQIGTRAIYRLPGDKLFQSVTLGFDYKHFDQDTRVAGQIAAKTPIEYLPLYAAYSLSSGGDKSTLDVTVSATAGFRVFKNIRCFDVGGGSTTCIPTDQFKNKDFDSSENFVRGNIEVDYRRTLPKDFVAALKFYGQIADSHLVTNEQFAIGGLSSVRGYYSAESVGDIGYALSLELNSPSLAPYLPKFVDELRLFGFAENGQIRLIDPLPDVTRHEALLSVGGGARLRLFNRISGEVSVGVPLWNGSATRKNDVRTTFTAKGEF</sequence>
<evidence type="ECO:0000256" key="1">
    <source>
        <dbReference type="ARBA" id="ARBA00022452"/>
    </source>
</evidence>
<protein>
    <submittedName>
        <fullName evidence="7">ShlB/FhaC/HecB family hemolysin secretion/activation protein</fullName>
    </submittedName>
</protein>
<keyword evidence="4" id="KW-0732">Signal</keyword>
<dbReference type="EMBL" id="SBKP01000003">
    <property type="protein sequence ID" value="RXR29905.1"/>
    <property type="molecule type" value="Genomic_DNA"/>
</dbReference>
<dbReference type="GO" id="GO:0008320">
    <property type="term" value="F:protein transmembrane transporter activity"/>
    <property type="evidence" value="ECO:0007669"/>
    <property type="project" value="TreeGrafter"/>
</dbReference>
<dbReference type="InterPro" id="IPR005565">
    <property type="entry name" value="Hemolysn_activator_HlyB_C"/>
</dbReference>
<dbReference type="Gene3D" id="3.10.20.310">
    <property type="entry name" value="membrane protein fhac"/>
    <property type="match status" value="1"/>
</dbReference>
<keyword evidence="8" id="KW-1185">Reference proteome</keyword>
<name>A0A4Q1KKH1_9SPHN</name>
<evidence type="ECO:0000256" key="3">
    <source>
        <dbReference type="ARBA" id="ARBA00023237"/>
    </source>
</evidence>
<keyword evidence="1" id="KW-0472">Membrane</keyword>
<dbReference type="PANTHER" id="PTHR34597">
    <property type="entry name" value="SLR1661 PROTEIN"/>
    <property type="match status" value="1"/>
</dbReference>
<evidence type="ECO:0000256" key="2">
    <source>
        <dbReference type="ARBA" id="ARBA00022692"/>
    </source>
</evidence>